<keyword evidence="3 7" id="KW-0732">Signal</keyword>
<feature type="region of interest" description="Disordered" evidence="5">
    <location>
        <begin position="47"/>
        <end position="110"/>
    </location>
</feature>
<dbReference type="Pfam" id="PF19258">
    <property type="entry name" value="KxYKxGKxW_sig"/>
    <property type="match status" value="1"/>
</dbReference>
<dbReference type="Gene3D" id="2.60.40.4300">
    <property type="match status" value="1"/>
</dbReference>
<keyword evidence="6" id="KW-0812">Transmembrane</keyword>
<evidence type="ECO:0000256" key="4">
    <source>
        <dbReference type="ARBA" id="ARBA00023088"/>
    </source>
</evidence>
<organism evidence="9 10">
    <name type="scientific">Secundilactobacillus pentosiphilus</name>
    <dbReference type="NCBI Taxonomy" id="1714682"/>
    <lineage>
        <taxon>Bacteria</taxon>
        <taxon>Bacillati</taxon>
        <taxon>Bacillota</taxon>
        <taxon>Bacilli</taxon>
        <taxon>Lactobacillales</taxon>
        <taxon>Lactobacillaceae</taxon>
        <taxon>Secundilactobacillus</taxon>
    </lineage>
</organism>
<dbReference type="InterPro" id="IPR013320">
    <property type="entry name" value="ConA-like_dom_sf"/>
</dbReference>
<gene>
    <name evidence="9" type="ORF">IWT140_00129</name>
</gene>
<dbReference type="Gene3D" id="2.60.120.200">
    <property type="match status" value="1"/>
</dbReference>
<evidence type="ECO:0000256" key="7">
    <source>
        <dbReference type="SAM" id="SignalP"/>
    </source>
</evidence>
<keyword evidence="2" id="KW-0964">Secreted</keyword>
<dbReference type="NCBIfam" id="TIGR01167">
    <property type="entry name" value="LPXTG_anchor"/>
    <property type="match status" value="1"/>
</dbReference>
<dbReference type="NCBIfam" id="TIGR03715">
    <property type="entry name" value="KxYKxGKxW"/>
    <property type="match status" value="1"/>
</dbReference>
<keyword evidence="10" id="KW-1185">Reference proteome</keyword>
<keyword evidence="6" id="KW-1133">Transmembrane helix</keyword>
<reference evidence="9 10" key="1">
    <citation type="submission" date="2015-11" db="EMBL/GenBank/DDBJ databases">
        <title>Draft genome sequences of new species of the genus Lactobacillus isolated from orchardgrass silage.</title>
        <authorList>
            <person name="Tohno M."/>
            <person name="Tanizawa Y."/>
            <person name="Arita M."/>
        </authorList>
    </citation>
    <scope>NUCLEOTIDE SEQUENCE [LARGE SCALE GENOMIC DNA]</scope>
    <source>
        <strain evidence="9 10">IWT140</strain>
    </source>
</reference>
<sequence length="954" mass="101235">MLIDSQNTKCHYKMYKAGRKWMFCGITLASLTMAGFMGGSTAHADAPTVTPQAQSAPAQPAVTEAKTTADQSGATSASAQSGQSTVTNVAANSNTPAPDATPTAQTAQAGNQVTVDPSNFQQAFEVHGDAHFDNTTPGTVTLTDYTGGLQGSMTLKNKISLNQSFDIKGQINLGAVDQHNGGTSGNNGNGGDGLAFGFHDANSDTVGDGGAGLGLAKIPDAIGWKADTTYNWTLTNDAQPDPGDFSNGPRTSKRNDWGGGQAFGAFIQSTKDTGVSGNTPGVVTTTGVTSGLDSAQAIDAPAPSAADKAKSTDPKNWTGEFKDIEINYNPNFGGKVVDGKIVDAKKTLTVTYDNKKWQKDITDWAADKTDTAFFVSAGTAANLNLQQFRLQSFTYQPAATVDVKYYYSTDQNLIDHPTAPVNQGDLKEIPDFVGEVDYPSGAYVGNAYLTWSQSIKGYSFVRVLDGSLLEQGTLDKAGNNGAVNYLYVQNGNFGQKAIIRFWDKNTNQQLGQTVTLEGKNNTQANYSDQAAIDAYINDGYAYNPQDDDTLTGITYDNDNDKDQNYNVYLSHQLQTTPEMQTVTRTINYVSAANGTVLHAPTVATLTFTRGATTDLVTKATTTGDWSVAQAFLKTPNPDIDGYYTTEQPVPALTVDLKQGMPTNDQLNLTVTYIKGQFKAQVGVPLSKPGTVPTTDPQVWTQVKVGEPLSKPGTVPTTDPQAWTKVELGVPLSKPGTVPTTDPQAWAKAQVAEPVYATGKLPDTDPQFREEVGPAVWTFPQVRTQVPDNAPFVPNDSQARTNVPGNVPVQPDTLVTTPTGDHVTGTPIKTTPIGDHGTDTDITTTTGADTATNTKTGNGLAKTGSFVTAEENAIAVPLDSQSAQTTQLTADHGQAVAQPAESNHQQLTTDANQATAKLPQTSEQRTSVWALLGLSLISVLSLFGFTKPKKRHENN</sequence>
<feature type="domain" description="Gram-positive cocci surface proteins LPxTG" evidence="8">
    <location>
        <begin position="917"/>
        <end position="954"/>
    </location>
</feature>
<dbReference type="InterPro" id="IPR019931">
    <property type="entry name" value="LPXTG_anchor"/>
</dbReference>
<dbReference type="Pfam" id="PF18483">
    <property type="entry name" value="Lectin_L-type_dom"/>
    <property type="match status" value="1"/>
</dbReference>
<dbReference type="PROSITE" id="PS50847">
    <property type="entry name" value="GRAM_POS_ANCHORING"/>
    <property type="match status" value="1"/>
</dbReference>
<accession>A0A1Z5ILT0</accession>
<evidence type="ECO:0000256" key="6">
    <source>
        <dbReference type="SAM" id="Phobius"/>
    </source>
</evidence>
<keyword evidence="6" id="KW-0472">Membrane</keyword>
<evidence type="ECO:0000313" key="10">
    <source>
        <dbReference type="Proteomes" id="UP000198430"/>
    </source>
</evidence>
<keyword evidence="4" id="KW-0572">Peptidoglycan-anchor</keyword>
<dbReference type="RefSeq" id="WP_179211564.1">
    <property type="nucleotide sequence ID" value="NZ_BCMH01000001.1"/>
</dbReference>
<proteinExistence type="predicted"/>
<keyword evidence="1" id="KW-0134">Cell wall</keyword>
<feature type="region of interest" description="Disordered" evidence="5">
    <location>
        <begin position="796"/>
        <end position="849"/>
    </location>
</feature>
<evidence type="ECO:0000256" key="5">
    <source>
        <dbReference type="SAM" id="MobiDB-lite"/>
    </source>
</evidence>
<evidence type="ECO:0000256" key="1">
    <source>
        <dbReference type="ARBA" id="ARBA00022512"/>
    </source>
</evidence>
<dbReference type="Pfam" id="PF17966">
    <property type="entry name" value="Muc_B2"/>
    <property type="match status" value="1"/>
</dbReference>
<feature type="signal peptide" evidence="7">
    <location>
        <begin position="1"/>
        <end position="44"/>
    </location>
</feature>
<name>A0A1Z5ILT0_9LACO</name>
<protein>
    <submittedName>
        <fullName evidence="9">Mannose-specific adhesin, LPXTG-motif cell wall anchor</fullName>
    </submittedName>
</protein>
<dbReference type="SUPFAM" id="SSF49899">
    <property type="entry name" value="Concanavalin A-like lectins/glucanases"/>
    <property type="match status" value="1"/>
</dbReference>
<evidence type="ECO:0000259" key="8">
    <source>
        <dbReference type="PROSITE" id="PS50847"/>
    </source>
</evidence>
<feature type="compositionally biased region" description="Low complexity" evidence="5">
    <location>
        <begin position="829"/>
        <end position="849"/>
    </location>
</feature>
<dbReference type="InterPro" id="IPR041495">
    <property type="entry name" value="Mub_B2"/>
</dbReference>
<comment type="caution">
    <text evidence="9">The sequence shown here is derived from an EMBL/GenBank/DDBJ whole genome shotgun (WGS) entry which is preliminary data.</text>
</comment>
<dbReference type="Gene3D" id="3.10.20.470">
    <property type="match status" value="1"/>
</dbReference>
<feature type="transmembrane region" description="Helical" evidence="6">
    <location>
        <begin position="926"/>
        <end position="944"/>
    </location>
</feature>
<dbReference type="InterPro" id="IPR041558">
    <property type="entry name" value="MucBP_2"/>
</dbReference>
<evidence type="ECO:0000256" key="2">
    <source>
        <dbReference type="ARBA" id="ARBA00022525"/>
    </source>
</evidence>
<dbReference type="AlphaFoldDB" id="A0A1Z5ILT0"/>
<dbReference type="Pfam" id="PF17965">
    <property type="entry name" value="MucBP_2"/>
    <property type="match status" value="1"/>
</dbReference>
<dbReference type="EMBL" id="BCMH01000001">
    <property type="protein sequence ID" value="GAX02532.1"/>
    <property type="molecule type" value="Genomic_DNA"/>
</dbReference>
<feature type="chain" id="PRO_5013006775" evidence="7">
    <location>
        <begin position="45"/>
        <end position="954"/>
    </location>
</feature>
<dbReference type="Proteomes" id="UP000198430">
    <property type="component" value="Unassembled WGS sequence"/>
</dbReference>
<evidence type="ECO:0000256" key="3">
    <source>
        <dbReference type="ARBA" id="ARBA00022729"/>
    </source>
</evidence>
<dbReference type="InterPro" id="IPR022263">
    <property type="entry name" value="KxYKxGKxW"/>
</dbReference>
<evidence type="ECO:0000313" key="9">
    <source>
        <dbReference type="EMBL" id="GAX02532.1"/>
    </source>
</evidence>